<evidence type="ECO:0000313" key="1">
    <source>
        <dbReference type="EMBL" id="CAN0132914.1"/>
    </source>
</evidence>
<proteinExistence type="predicted"/>
<evidence type="ECO:0000313" key="2">
    <source>
        <dbReference type="Proteomes" id="UP001162501"/>
    </source>
</evidence>
<name>A0AC59Z0T7_RANTA</name>
<organism evidence="1 2">
    <name type="scientific">Rangifer tarandus platyrhynchus</name>
    <name type="common">Svalbard reindeer</name>
    <dbReference type="NCBI Taxonomy" id="3082113"/>
    <lineage>
        <taxon>Eukaryota</taxon>
        <taxon>Metazoa</taxon>
        <taxon>Chordata</taxon>
        <taxon>Craniata</taxon>
        <taxon>Vertebrata</taxon>
        <taxon>Euteleostomi</taxon>
        <taxon>Mammalia</taxon>
        <taxon>Eutheria</taxon>
        <taxon>Laurasiatheria</taxon>
        <taxon>Artiodactyla</taxon>
        <taxon>Ruminantia</taxon>
        <taxon>Pecora</taxon>
        <taxon>Cervidae</taxon>
        <taxon>Odocoileinae</taxon>
        <taxon>Rangifer</taxon>
    </lineage>
</organism>
<sequence>MWKTRGPVTAEKAAFQVLLVGEPWAPGLLISTQDENRRAECAPSPLMNCFLIIAFL</sequence>
<dbReference type="EMBL" id="OX596105">
    <property type="protein sequence ID" value="CAN0132914.1"/>
    <property type="molecule type" value="Genomic_DNA"/>
</dbReference>
<reference evidence="1" key="1">
    <citation type="submission" date="2023-05" db="EMBL/GenBank/DDBJ databases">
        <authorList>
            <consortium name="ELIXIR-Norway"/>
        </authorList>
    </citation>
    <scope>NUCLEOTIDE SEQUENCE</scope>
</reference>
<gene>
    <name evidence="1" type="ORF">MRATA1EN22A_LOCUS12541</name>
</gene>
<accession>A0AC59Z0T7</accession>
<dbReference type="Proteomes" id="UP001162501">
    <property type="component" value="Chromosome 21"/>
</dbReference>
<protein>
    <submittedName>
        <fullName evidence="1">Uncharacterized protein</fullName>
    </submittedName>
</protein>
<reference evidence="1" key="2">
    <citation type="submission" date="2025-03" db="EMBL/GenBank/DDBJ databases">
        <authorList>
            <consortium name="ELIXIR-Norway"/>
            <consortium name="Elixir Norway"/>
        </authorList>
    </citation>
    <scope>NUCLEOTIDE SEQUENCE</scope>
</reference>